<comment type="caution">
    <text evidence="4">The sequence shown here is derived from an EMBL/GenBank/DDBJ whole genome shotgun (WGS) entry which is preliminary data.</text>
</comment>
<dbReference type="GO" id="GO:0006508">
    <property type="term" value="P:proteolysis"/>
    <property type="evidence" value="ECO:0007669"/>
    <property type="project" value="UniProtKB-KW"/>
</dbReference>
<keyword evidence="4" id="KW-0645">Protease</keyword>
<gene>
    <name evidence="4" type="ORF">Pla144_10770</name>
</gene>
<dbReference type="InterPro" id="IPR004387">
    <property type="entry name" value="Pept_M50_Zn"/>
</dbReference>
<dbReference type="PANTHER" id="PTHR42837:SF2">
    <property type="entry name" value="MEMBRANE METALLOPROTEASE ARASP2, CHLOROPLASTIC-RELATED"/>
    <property type="match status" value="1"/>
</dbReference>
<dbReference type="PANTHER" id="PTHR42837">
    <property type="entry name" value="REGULATOR OF SIGMA-E PROTEASE RSEP"/>
    <property type="match status" value="1"/>
</dbReference>
<keyword evidence="5" id="KW-1185">Reference proteome</keyword>
<dbReference type="SMART" id="SM00228">
    <property type="entry name" value="PDZ"/>
    <property type="match status" value="1"/>
</dbReference>
<evidence type="ECO:0000256" key="2">
    <source>
        <dbReference type="SAM" id="Coils"/>
    </source>
</evidence>
<dbReference type="SUPFAM" id="SSF50156">
    <property type="entry name" value="PDZ domain-like"/>
    <property type="match status" value="1"/>
</dbReference>
<dbReference type="GO" id="GO:0016020">
    <property type="term" value="C:membrane"/>
    <property type="evidence" value="ECO:0007669"/>
    <property type="project" value="InterPro"/>
</dbReference>
<dbReference type="EMBL" id="SJPS01000001">
    <property type="protein sequence ID" value="TWU30291.1"/>
    <property type="molecule type" value="Genomic_DNA"/>
</dbReference>
<feature type="domain" description="PDZ" evidence="3">
    <location>
        <begin position="91"/>
        <end position="148"/>
    </location>
</feature>
<reference evidence="4 5" key="1">
    <citation type="submission" date="2019-02" db="EMBL/GenBank/DDBJ databases">
        <title>Deep-cultivation of Planctomycetes and their phenomic and genomic characterization uncovers novel biology.</title>
        <authorList>
            <person name="Wiegand S."/>
            <person name="Jogler M."/>
            <person name="Boedeker C."/>
            <person name="Pinto D."/>
            <person name="Vollmers J."/>
            <person name="Rivas-Marin E."/>
            <person name="Kohn T."/>
            <person name="Peeters S.H."/>
            <person name="Heuer A."/>
            <person name="Rast P."/>
            <person name="Oberbeckmann S."/>
            <person name="Bunk B."/>
            <person name="Jeske O."/>
            <person name="Meyerdierks A."/>
            <person name="Storesund J.E."/>
            <person name="Kallscheuer N."/>
            <person name="Luecker S."/>
            <person name="Lage O.M."/>
            <person name="Pohl T."/>
            <person name="Merkel B.J."/>
            <person name="Hornburger P."/>
            <person name="Mueller R.-W."/>
            <person name="Bruemmer F."/>
            <person name="Labrenz M."/>
            <person name="Spormann A.M."/>
            <person name="Op Den Camp H."/>
            <person name="Overmann J."/>
            <person name="Amann R."/>
            <person name="Jetten M.S.M."/>
            <person name="Mascher T."/>
            <person name="Medema M.H."/>
            <person name="Devos D.P."/>
            <person name="Kaster A.-K."/>
            <person name="Ovreas L."/>
            <person name="Rohde M."/>
            <person name="Galperin M.Y."/>
            <person name="Jogler C."/>
        </authorList>
    </citation>
    <scope>NUCLEOTIDE SEQUENCE [LARGE SCALE GENOMIC DNA]</scope>
    <source>
        <strain evidence="4 5">Pla144</strain>
    </source>
</reference>
<evidence type="ECO:0000259" key="3">
    <source>
        <dbReference type="PROSITE" id="PS50106"/>
    </source>
</evidence>
<evidence type="ECO:0000313" key="4">
    <source>
        <dbReference type="EMBL" id="TWU30291.1"/>
    </source>
</evidence>
<feature type="coiled-coil region" evidence="2">
    <location>
        <begin position="311"/>
        <end position="339"/>
    </location>
</feature>
<evidence type="ECO:0000256" key="1">
    <source>
        <dbReference type="ARBA" id="ARBA00001947"/>
    </source>
</evidence>
<dbReference type="PROSITE" id="PS50106">
    <property type="entry name" value="PDZ"/>
    <property type="match status" value="1"/>
</dbReference>
<dbReference type="InterPro" id="IPR001478">
    <property type="entry name" value="PDZ"/>
</dbReference>
<dbReference type="Gene3D" id="2.30.42.10">
    <property type="match status" value="1"/>
</dbReference>
<proteinExistence type="predicted"/>
<protein>
    <submittedName>
        <fullName evidence="4">Serine endoprotease</fullName>
    </submittedName>
</protein>
<dbReference type="GO" id="GO:0004222">
    <property type="term" value="F:metalloendopeptidase activity"/>
    <property type="evidence" value="ECO:0007669"/>
    <property type="project" value="InterPro"/>
</dbReference>
<evidence type="ECO:0000313" key="5">
    <source>
        <dbReference type="Proteomes" id="UP000318437"/>
    </source>
</evidence>
<dbReference type="Pfam" id="PF13180">
    <property type="entry name" value="PDZ_2"/>
    <property type="match status" value="1"/>
</dbReference>
<dbReference type="RefSeq" id="WP_146448402.1">
    <property type="nucleotide sequence ID" value="NZ_SJPS01000001.1"/>
</dbReference>
<comment type="cofactor">
    <cofactor evidence="1">
        <name>Zn(2+)</name>
        <dbReference type="ChEBI" id="CHEBI:29105"/>
    </cofactor>
</comment>
<keyword evidence="4" id="KW-0378">Hydrolase</keyword>
<dbReference type="InterPro" id="IPR036034">
    <property type="entry name" value="PDZ_sf"/>
</dbReference>
<keyword evidence="2" id="KW-0175">Coiled coil</keyword>
<dbReference type="AlphaFoldDB" id="A0A5C6D3D3"/>
<dbReference type="OrthoDB" id="255789at2"/>
<sequence>MKRKNWIWEAGFLVVATVIAGLVLQSLAHAQVDQLEGPIVQIAPENVDASDLPAVPSDEAPQEVSYWIGLRGRNVDDPVLRTQLQLAEDMGVVIEDVVPDSPAEKAGLRKHDIVLRANGEVVDSMLVLQDQVAKNQDKALELLLLRLGKELTVSVTPEVRPDHVDQLSSGADMNTPLGSPDQALQRLLEQFNAGGGLPGGIGGLRRIGPGLAFNNNRLDLNAMPNGMSVSIMRENEGPAQITVKKGDQTWNFSSDDANSLAELPNEVRQYVEGMLQGQGGGFDIQKELGNLDWKAELQHMLPGNLGGQLGIQEHEDEVLQRMQKMEEQLKKLQQQLDEESN</sequence>
<name>A0A5C6D3D3_9BACT</name>
<organism evidence="4 5">
    <name type="scientific">Bythopirellula polymerisocia</name>
    <dbReference type="NCBI Taxonomy" id="2528003"/>
    <lineage>
        <taxon>Bacteria</taxon>
        <taxon>Pseudomonadati</taxon>
        <taxon>Planctomycetota</taxon>
        <taxon>Planctomycetia</taxon>
        <taxon>Pirellulales</taxon>
        <taxon>Lacipirellulaceae</taxon>
        <taxon>Bythopirellula</taxon>
    </lineage>
</organism>
<dbReference type="Proteomes" id="UP000318437">
    <property type="component" value="Unassembled WGS sequence"/>
</dbReference>
<accession>A0A5C6D3D3</accession>